<feature type="compositionally biased region" description="Basic residues" evidence="1">
    <location>
        <begin position="94"/>
        <end position="108"/>
    </location>
</feature>
<keyword evidence="3" id="KW-1185">Reference proteome</keyword>
<comment type="caution">
    <text evidence="2">The sequence shown here is derived from an EMBL/GenBank/DDBJ whole genome shotgun (WGS) entry which is preliminary data.</text>
</comment>
<evidence type="ECO:0000313" key="3">
    <source>
        <dbReference type="Proteomes" id="UP000570514"/>
    </source>
</evidence>
<dbReference type="Proteomes" id="UP000570514">
    <property type="component" value="Unassembled WGS sequence"/>
</dbReference>
<evidence type="ECO:0000256" key="1">
    <source>
        <dbReference type="SAM" id="MobiDB-lite"/>
    </source>
</evidence>
<organism evidence="2 3">
    <name type="scientific">Rhizomicrobium palustre</name>
    <dbReference type="NCBI Taxonomy" id="189966"/>
    <lineage>
        <taxon>Bacteria</taxon>
        <taxon>Pseudomonadati</taxon>
        <taxon>Pseudomonadota</taxon>
        <taxon>Alphaproteobacteria</taxon>
        <taxon>Micropepsales</taxon>
        <taxon>Micropepsaceae</taxon>
        <taxon>Rhizomicrobium</taxon>
    </lineage>
</organism>
<dbReference type="EMBL" id="JAASRM010000001">
    <property type="protein sequence ID" value="NIK88987.1"/>
    <property type="molecule type" value="Genomic_DNA"/>
</dbReference>
<dbReference type="AlphaFoldDB" id="A0A846N1F2"/>
<sequence length="118" mass="13300">MHLRIAFQISQDERRHDLAGGCREGIDAQGAGRGFLLGTRRIHRLLNAVERRLDLGDEDPPCVSERNAARGPIEQPHGQLPLKLLHSIADGGGRHPKFERRRPKRAASHNRQNGFEFD</sequence>
<protein>
    <submittedName>
        <fullName evidence="2">Uncharacterized protein</fullName>
    </submittedName>
</protein>
<feature type="compositionally biased region" description="Polar residues" evidence="1">
    <location>
        <begin position="109"/>
        <end position="118"/>
    </location>
</feature>
<evidence type="ECO:0000313" key="2">
    <source>
        <dbReference type="EMBL" id="NIK88987.1"/>
    </source>
</evidence>
<proteinExistence type="predicted"/>
<name>A0A846N1F2_9PROT</name>
<accession>A0A846N1F2</accession>
<gene>
    <name evidence="2" type="ORF">FHS83_002305</name>
</gene>
<reference evidence="2 3" key="1">
    <citation type="submission" date="2020-03" db="EMBL/GenBank/DDBJ databases">
        <title>Genomic Encyclopedia of Type Strains, Phase IV (KMG-IV): sequencing the most valuable type-strain genomes for metagenomic binning, comparative biology and taxonomic classification.</title>
        <authorList>
            <person name="Goeker M."/>
        </authorList>
    </citation>
    <scope>NUCLEOTIDE SEQUENCE [LARGE SCALE GENOMIC DNA]</scope>
    <source>
        <strain evidence="2 3">DSM 19867</strain>
    </source>
</reference>
<feature type="region of interest" description="Disordered" evidence="1">
    <location>
        <begin position="56"/>
        <end position="118"/>
    </location>
</feature>